<name>A0ABN9SD88_9DINO</name>
<evidence type="ECO:0000256" key="2">
    <source>
        <dbReference type="SAM" id="Phobius"/>
    </source>
</evidence>
<protein>
    <recommendedName>
        <fullName evidence="5">Cache domain-containing protein</fullName>
    </recommendedName>
</protein>
<accession>A0ABN9SD88</accession>
<keyword evidence="2" id="KW-0472">Membrane</keyword>
<evidence type="ECO:0008006" key="5">
    <source>
        <dbReference type="Google" id="ProtNLM"/>
    </source>
</evidence>
<dbReference type="Proteomes" id="UP001189429">
    <property type="component" value="Unassembled WGS sequence"/>
</dbReference>
<comment type="caution">
    <text evidence="3">The sequence shown here is derived from an EMBL/GenBank/DDBJ whole genome shotgun (WGS) entry which is preliminary data.</text>
</comment>
<feature type="region of interest" description="Disordered" evidence="1">
    <location>
        <begin position="354"/>
        <end position="374"/>
    </location>
</feature>
<dbReference type="EMBL" id="CAUYUJ010010391">
    <property type="protein sequence ID" value="CAK0829257.1"/>
    <property type="molecule type" value="Genomic_DNA"/>
</dbReference>
<keyword evidence="4" id="KW-1185">Reference proteome</keyword>
<evidence type="ECO:0000313" key="3">
    <source>
        <dbReference type="EMBL" id="CAK0829257.1"/>
    </source>
</evidence>
<organism evidence="3 4">
    <name type="scientific">Prorocentrum cordatum</name>
    <dbReference type="NCBI Taxonomy" id="2364126"/>
    <lineage>
        <taxon>Eukaryota</taxon>
        <taxon>Sar</taxon>
        <taxon>Alveolata</taxon>
        <taxon>Dinophyceae</taxon>
        <taxon>Prorocentrales</taxon>
        <taxon>Prorocentraceae</taxon>
        <taxon>Prorocentrum</taxon>
    </lineage>
</organism>
<dbReference type="Gene3D" id="6.10.340.10">
    <property type="match status" value="1"/>
</dbReference>
<reference evidence="3" key="1">
    <citation type="submission" date="2023-10" db="EMBL/GenBank/DDBJ databases">
        <authorList>
            <person name="Chen Y."/>
            <person name="Shah S."/>
            <person name="Dougan E. K."/>
            <person name="Thang M."/>
            <person name="Chan C."/>
        </authorList>
    </citation>
    <scope>NUCLEOTIDE SEQUENCE [LARGE SCALE GENOMIC DNA]</scope>
</reference>
<keyword evidence="2" id="KW-0812">Transmembrane</keyword>
<gene>
    <name evidence="3" type="ORF">PCOR1329_LOCUS28262</name>
</gene>
<sequence>DQLNEGSSRVNHAYVGFAGEQMAGAVLLEEHVAELMDADGGDAPLNISFTKVDPFTYGAISTTFETWEGPTQRPWYQIQADIAEHFPESQTRRAWSRLYAFVNGELGLTRTFPVAYCGNYSCFEGVVASDITLPILNDICHNALDELRASTFANSVLLTTENSAVFVVEQVSRRFPDQEGLLIAESSSTGRGIINAVDSENSVISRTSRALLDRFGSWSSPELLREQHFTFDGSFGSCGDGSDCLQVSSKTLALDDDTQWLVVVVTPVELFSTIARDMQLQGQVEIDKMAHLIQEKHADTRLLASIVFAVMTVLSTSVGFCLTTMVARPLRQLVRLMQRLSKLDFAQESSEVGRLMSGRQAKEEWQQRQQQPAT</sequence>
<evidence type="ECO:0000256" key="1">
    <source>
        <dbReference type="SAM" id="MobiDB-lite"/>
    </source>
</evidence>
<evidence type="ECO:0000313" key="4">
    <source>
        <dbReference type="Proteomes" id="UP001189429"/>
    </source>
</evidence>
<keyword evidence="2" id="KW-1133">Transmembrane helix</keyword>
<feature type="transmembrane region" description="Helical" evidence="2">
    <location>
        <begin position="302"/>
        <end position="327"/>
    </location>
</feature>
<feature type="non-terminal residue" evidence="3">
    <location>
        <position position="1"/>
    </location>
</feature>
<proteinExistence type="predicted"/>